<proteinExistence type="predicted"/>
<keyword evidence="2" id="KW-1185">Reference proteome</keyword>
<gene>
    <name evidence="1" type="ORF">Ahy_A03g012461</name>
</gene>
<evidence type="ECO:0000313" key="1">
    <source>
        <dbReference type="EMBL" id="RYR66470.1"/>
    </source>
</evidence>
<comment type="caution">
    <text evidence="1">The sequence shown here is derived from an EMBL/GenBank/DDBJ whole genome shotgun (WGS) entry which is preliminary data.</text>
</comment>
<organism evidence="1 2">
    <name type="scientific">Arachis hypogaea</name>
    <name type="common">Peanut</name>
    <dbReference type="NCBI Taxonomy" id="3818"/>
    <lineage>
        <taxon>Eukaryota</taxon>
        <taxon>Viridiplantae</taxon>
        <taxon>Streptophyta</taxon>
        <taxon>Embryophyta</taxon>
        <taxon>Tracheophyta</taxon>
        <taxon>Spermatophyta</taxon>
        <taxon>Magnoliopsida</taxon>
        <taxon>eudicotyledons</taxon>
        <taxon>Gunneridae</taxon>
        <taxon>Pentapetalae</taxon>
        <taxon>rosids</taxon>
        <taxon>fabids</taxon>
        <taxon>Fabales</taxon>
        <taxon>Fabaceae</taxon>
        <taxon>Papilionoideae</taxon>
        <taxon>50 kb inversion clade</taxon>
        <taxon>dalbergioids sensu lato</taxon>
        <taxon>Dalbergieae</taxon>
        <taxon>Pterocarpus clade</taxon>
        <taxon>Arachis</taxon>
    </lineage>
</organism>
<dbReference type="Proteomes" id="UP000289738">
    <property type="component" value="Chromosome A03"/>
</dbReference>
<name>A0A445DTH3_ARAHY</name>
<accession>A0A445DTH3</accession>
<protein>
    <submittedName>
        <fullName evidence="1">Uncharacterized protein</fullName>
    </submittedName>
</protein>
<dbReference type="EMBL" id="SDMP01000003">
    <property type="protein sequence ID" value="RYR66470.1"/>
    <property type="molecule type" value="Genomic_DNA"/>
</dbReference>
<dbReference type="AlphaFoldDB" id="A0A445DTH3"/>
<sequence length="70" mass="8102">MLTGISCVHARATLAQVNKRTENFCHPLVTIESYKKTYEHHINPLLGQSLWKNQFTISHKLLTLNKNQKN</sequence>
<evidence type="ECO:0000313" key="2">
    <source>
        <dbReference type="Proteomes" id="UP000289738"/>
    </source>
</evidence>
<reference evidence="1 2" key="1">
    <citation type="submission" date="2019-01" db="EMBL/GenBank/DDBJ databases">
        <title>Sequencing of cultivated peanut Arachis hypogaea provides insights into genome evolution and oil improvement.</title>
        <authorList>
            <person name="Chen X."/>
        </authorList>
    </citation>
    <scope>NUCLEOTIDE SEQUENCE [LARGE SCALE GENOMIC DNA]</scope>
    <source>
        <strain evidence="2">cv. Fuhuasheng</strain>
        <tissue evidence="1">Leaves</tissue>
    </source>
</reference>